<comment type="caution">
    <text evidence="1">The sequence shown here is derived from an EMBL/GenBank/DDBJ whole genome shotgun (WGS) entry which is preliminary data.</text>
</comment>
<dbReference type="OrthoDB" id="17094at183925"/>
<proteinExistence type="predicted"/>
<keyword evidence="2" id="KW-1185">Reference proteome</keyword>
<dbReference type="PATRIC" id="fig|47311.3.peg.1143"/>
<dbReference type="Proteomes" id="UP000077275">
    <property type="component" value="Unassembled WGS sequence"/>
</dbReference>
<accession>A0A166E1D9</accession>
<dbReference type="EMBL" id="LWMW01000098">
    <property type="protein sequence ID" value="KZX16170.1"/>
    <property type="molecule type" value="Genomic_DNA"/>
</dbReference>
<protein>
    <submittedName>
        <fullName evidence="1">Uncharacterized protein</fullName>
    </submittedName>
</protein>
<organism evidence="1 2">
    <name type="scientific">Methanobrevibacter cuticularis</name>
    <dbReference type="NCBI Taxonomy" id="47311"/>
    <lineage>
        <taxon>Archaea</taxon>
        <taxon>Methanobacteriati</taxon>
        <taxon>Methanobacteriota</taxon>
        <taxon>Methanomada group</taxon>
        <taxon>Methanobacteria</taxon>
        <taxon>Methanobacteriales</taxon>
        <taxon>Methanobacteriaceae</taxon>
        <taxon>Methanobrevibacter</taxon>
    </lineage>
</organism>
<sequence length="78" mass="9311">MIINLNKKQTGLDFVKEMEKTYGSIDQLEKMFKETNNMVCYVDLNAWKYHLNHLYEEIERTTSIVTDKISISEMILIY</sequence>
<name>A0A166E1D9_9EURY</name>
<gene>
    <name evidence="1" type="ORF">MBCUT_10360</name>
</gene>
<evidence type="ECO:0000313" key="2">
    <source>
        <dbReference type="Proteomes" id="UP000077275"/>
    </source>
</evidence>
<reference evidence="1 2" key="1">
    <citation type="submission" date="2016-04" db="EMBL/GenBank/DDBJ databases">
        <title>Genome sequence of Methanobrevibacter cuticularis DSM 11139.</title>
        <authorList>
            <person name="Poehlein A."/>
            <person name="Seedorf H."/>
            <person name="Daniel R."/>
        </authorList>
    </citation>
    <scope>NUCLEOTIDE SEQUENCE [LARGE SCALE GENOMIC DNA]</scope>
    <source>
        <strain evidence="1 2">DSM 11139</strain>
    </source>
</reference>
<dbReference type="AlphaFoldDB" id="A0A166E1D9"/>
<evidence type="ECO:0000313" key="1">
    <source>
        <dbReference type="EMBL" id="KZX16170.1"/>
    </source>
</evidence>
<dbReference type="RefSeq" id="WP_067259630.1">
    <property type="nucleotide sequence ID" value="NZ_LWMW01000098.1"/>
</dbReference>